<evidence type="ECO:0000313" key="2">
    <source>
        <dbReference type="Proteomes" id="UP001143328"/>
    </source>
</evidence>
<proteinExistence type="predicted"/>
<dbReference type="Proteomes" id="UP001143328">
    <property type="component" value="Unassembled WGS sequence"/>
</dbReference>
<reference evidence="1" key="1">
    <citation type="journal article" date="2014" name="Int. J. Syst. Evol. Microbiol.">
        <title>Complete genome sequence of Corynebacterium casei LMG S-19264T (=DSM 44701T), isolated from a smear-ripened cheese.</title>
        <authorList>
            <consortium name="US DOE Joint Genome Institute (JGI-PGF)"/>
            <person name="Walter F."/>
            <person name="Albersmeier A."/>
            <person name="Kalinowski J."/>
            <person name="Ruckert C."/>
        </authorList>
    </citation>
    <scope>NUCLEOTIDE SEQUENCE</scope>
    <source>
        <strain evidence="1">VKM B-2935</strain>
    </source>
</reference>
<name>A0A9W6NG48_9PSED</name>
<reference evidence="1" key="2">
    <citation type="submission" date="2023-01" db="EMBL/GenBank/DDBJ databases">
        <authorList>
            <person name="Sun Q."/>
            <person name="Evtushenko L."/>
        </authorList>
    </citation>
    <scope>NUCLEOTIDE SEQUENCE</scope>
    <source>
        <strain evidence="1">VKM B-2935</strain>
    </source>
</reference>
<dbReference type="EMBL" id="BSFN01000006">
    <property type="protein sequence ID" value="GLK89470.1"/>
    <property type="molecule type" value="Genomic_DNA"/>
</dbReference>
<keyword evidence="2" id="KW-1185">Reference proteome</keyword>
<dbReference type="AlphaFoldDB" id="A0A9W6NG48"/>
<comment type="caution">
    <text evidence="1">The sequence shown here is derived from an EMBL/GenBank/DDBJ whole genome shotgun (WGS) entry which is preliminary data.</text>
</comment>
<protein>
    <submittedName>
        <fullName evidence="1">Uncharacterized protein</fullName>
    </submittedName>
</protein>
<evidence type="ECO:0000313" key="1">
    <source>
        <dbReference type="EMBL" id="GLK89470.1"/>
    </source>
</evidence>
<gene>
    <name evidence="1" type="ORF">GCM10017655_25320</name>
</gene>
<accession>A0A9W6NG48</accession>
<sequence length="85" mass="8991">MFGAIGGRPGRRFHPQSVGFLLAVVYPSDASGRTCWAALQCELTAAPCSSLDTDQVENTLPTVVLDGYLARVSGSRRNKPVLAVA</sequence>
<organism evidence="1 2">
    <name type="scientific">Pseudomonas turukhanskensis</name>
    <dbReference type="NCBI Taxonomy" id="1806536"/>
    <lineage>
        <taxon>Bacteria</taxon>
        <taxon>Pseudomonadati</taxon>
        <taxon>Pseudomonadota</taxon>
        <taxon>Gammaproteobacteria</taxon>
        <taxon>Pseudomonadales</taxon>
        <taxon>Pseudomonadaceae</taxon>
        <taxon>Pseudomonas</taxon>
    </lineage>
</organism>